<dbReference type="Gene3D" id="1.10.510.10">
    <property type="entry name" value="Transferase(Phosphotransferase) domain 1"/>
    <property type="match status" value="1"/>
</dbReference>
<dbReference type="InterPro" id="IPR008271">
    <property type="entry name" value="Ser/Thr_kinase_AS"/>
</dbReference>
<dbReference type="PROSITE" id="PS00108">
    <property type="entry name" value="PROTEIN_KINASE_ST"/>
    <property type="match status" value="1"/>
</dbReference>
<dbReference type="PROSITE" id="PS50011">
    <property type="entry name" value="PROTEIN_KINASE_DOM"/>
    <property type="match status" value="1"/>
</dbReference>
<dbReference type="GO" id="GO:0007165">
    <property type="term" value="P:signal transduction"/>
    <property type="evidence" value="ECO:0007669"/>
    <property type="project" value="TreeGrafter"/>
</dbReference>
<evidence type="ECO:0000259" key="1">
    <source>
        <dbReference type="PROSITE" id="PS50011"/>
    </source>
</evidence>
<dbReference type="AlphaFoldDB" id="A0A286BWE3"/>
<keyword evidence="2" id="KW-0418">Kinase</keyword>
<dbReference type="PANTHER" id="PTHR23257:SF841">
    <property type="entry name" value="SERINE_THREONINE-PROTEIN KINASE DDB_G0290621-RELATED"/>
    <property type="match status" value="1"/>
</dbReference>
<evidence type="ECO:0000313" key="2">
    <source>
        <dbReference type="EMBL" id="SOD38470.1"/>
    </source>
</evidence>
<feature type="domain" description="Protein kinase" evidence="1">
    <location>
        <begin position="107"/>
        <end position="363"/>
    </location>
</feature>
<dbReference type="GO" id="GO:0005737">
    <property type="term" value="C:cytoplasm"/>
    <property type="evidence" value="ECO:0007669"/>
    <property type="project" value="TreeGrafter"/>
</dbReference>
<dbReference type="SMART" id="SM00220">
    <property type="entry name" value="S_TKc"/>
    <property type="match status" value="1"/>
</dbReference>
<dbReference type="SUPFAM" id="SSF56112">
    <property type="entry name" value="Protein kinase-like (PK-like)"/>
    <property type="match status" value="1"/>
</dbReference>
<proteinExistence type="predicted"/>
<dbReference type="EMBL" id="OCMY01000001">
    <property type="protein sequence ID" value="SOD38470.1"/>
    <property type="molecule type" value="Genomic_DNA"/>
</dbReference>
<reference evidence="3" key="1">
    <citation type="submission" date="2017-09" db="EMBL/GenBank/DDBJ databases">
        <authorList>
            <person name="Varghese N."/>
            <person name="Submissions S."/>
        </authorList>
    </citation>
    <scope>NUCLEOTIDE SEQUENCE [LARGE SCALE GENOMIC DNA]</scope>
    <source>
        <strain evidence="3">JKS000234</strain>
    </source>
</reference>
<organism evidence="2 3">
    <name type="scientific">Candidatus Pantoea floridensis</name>
    <dbReference type="NCBI Taxonomy" id="1938870"/>
    <lineage>
        <taxon>Bacteria</taxon>
        <taxon>Pseudomonadati</taxon>
        <taxon>Pseudomonadota</taxon>
        <taxon>Gammaproteobacteria</taxon>
        <taxon>Enterobacterales</taxon>
        <taxon>Erwiniaceae</taxon>
        <taxon>Pantoea</taxon>
    </lineage>
</organism>
<dbReference type="GO" id="GO:0004674">
    <property type="term" value="F:protein serine/threonine kinase activity"/>
    <property type="evidence" value="ECO:0007669"/>
    <property type="project" value="UniProtKB-KW"/>
</dbReference>
<gene>
    <name evidence="2" type="ORF">SAMN06273570_2887</name>
</gene>
<dbReference type="InterPro" id="IPR011009">
    <property type="entry name" value="Kinase-like_dom_sf"/>
</dbReference>
<evidence type="ECO:0000313" key="3">
    <source>
        <dbReference type="Proteomes" id="UP000219271"/>
    </source>
</evidence>
<dbReference type="InterPro" id="IPR000719">
    <property type="entry name" value="Prot_kinase_dom"/>
</dbReference>
<dbReference type="InterPro" id="IPR050167">
    <property type="entry name" value="Ser_Thr_protein_kinase"/>
</dbReference>
<dbReference type="GO" id="GO:0005524">
    <property type="term" value="F:ATP binding"/>
    <property type="evidence" value="ECO:0007669"/>
    <property type="project" value="InterPro"/>
</dbReference>
<dbReference type="Proteomes" id="UP000219271">
    <property type="component" value="Unassembled WGS sequence"/>
</dbReference>
<sequence length="366" mass="40864">MSGYFRLDRDWGFLQALEEINSHYKPGGMVSGMARNVQIQNWGVIVGRTRALAEVELAISSSGSKNKLCKLIQISASSLNSMISFFERLPNDINNHGTLQGISVAGHFLLRQIGNGGNAVVWKTRDENNKFHVMKIARRAKGISLSRFNDEIATLKKLAAINDSNIHTIPIISNYSNLDDDGLAWFTMPEAIPLDNYFEKHSSTPLSILKGMIDICITIERLHANHIFHRDIKPDNILIHQNKWALGDFGIATFPDKEKVTKEGTKMGSLHYYAPEMLSNSPENSGSHADVYSYAKSLWALLSGNRFPIAGELRLDRPEALISTYCKLENVELLDEIISACTSYTPTNRPSISELKTTLEKVIEGK</sequence>
<keyword evidence="2" id="KW-0723">Serine/threonine-protein kinase</keyword>
<accession>A0A286BWE3</accession>
<protein>
    <submittedName>
        <fullName evidence="2">Serine/threonine protein kinase</fullName>
    </submittedName>
</protein>
<name>A0A286BWE3_9GAMM</name>
<dbReference type="Pfam" id="PF00069">
    <property type="entry name" value="Pkinase"/>
    <property type="match status" value="1"/>
</dbReference>
<keyword evidence="3" id="KW-1185">Reference proteome</keyword>
<keyword evidence="2" id="KW-0808">Transferase</keyword>
<dbReference type="PANTHER" id="PTHR23257">
    <property type="entry name" value="SERINE-THREONINE PROTEIN KINASE"/>
    <property type="match status" value="1"/>
</dbReference>